<reference evidence="1" key="1">
    <citation type="submission" date="2014-09" db="EMBL/GenBank/DDBJ databases">
        <authorList>
            <person name="Magalhaes I.L.F."/>
            <person name="Oliveira U."/>
            <person name="Santos F.R."/>
            <person name="Vidigal T.H.D.A."/>
            <person name="Brescovit A.D."/>
            <person name="Santos A.J."/>
        </authorList>
    </citation>
    <scope>NUCLEOTIDE SEQUENCE</scope>
    <source>
        <tissue evidence="1">Shoot tissue taken approximately 20 cm above the soil surface</tissue>
    </source>
</reference>
<dbReference type="AlphaFoldDB" id="A0A0A9GE26"/>
<name>A0A0A9GE26_ARUDO</name>
<accession>A0A0A9GE26</accession>
<organism evidence="1">
    <name type="scientific">Arundo donax</name>
    <name type="common">Giant reed</name>
    <name type="synonym">Donax arundinaceus</name>
    <dbReference type="NCBI Taxonomy" id="35708"/>
    <lineage>
        <taxon>Eukaryota</taxon>
        <taxon>Viridiplantae</taxon>
        <taxon>Streptophyta</taxon>
        <taxon>Embryophyta</taxon>
        <taxon>Tracheophyta</taxon>
        <taxon>Spermatophyta</taxon>
        <taxon>Magnoliopsida</taxon>
        <taxon>Liliopsida</taxon>
        <taxon>Poales</taxon>
        <taxon>Poaceae</taxon>
        <taxon>PACMAD clade</taxon>
        <taxon>Arundinoideae</taxon>
        <taxon>Arundineae</taxon>
        <taxon>Arundo</taxon>
    </lineage>
</organism>
<sequence>MPESLALCINDIIKYAMFIQLGCCNNSQEMLMLMSVGMC</sequence>
<protein>
    <submittedName>
        <fullName evidence="1">Uncharacterized protein</fullName>
    </submittedName>
</protein>
<dbReference type="EMBL" id="GBRH01175149">
    <property type="protein sequence ID" value="JAE22747.1"/>
    <property type="molecule type" value="Transcribed_RNA"/>
</dbReference>
<proteinExistence type="predicted"/>
<evidence type="ECO:0000313" key="1">
    <source>
        <dbReference type="EMBL" id="JAE22747.1"/>
    </source>
</evidence>
<reference evidence="1" key="2">
    <citation type="journal article" date="2015" name="Data Brief">
        <title>Shoot transcriptome of the giant reed, Arundo donax.</title>
        <authorList>
            <person name="Barrero R.A."/>
            <person name="Guerrero F.D."/>
            <person name="Moolhuijzen P."/>
            <person name="Goolsby J.A."/>
            <person name="Tidwell J."/>
            <person name="Bellgard S.E."/>
            <person name="Bellgard M.I."/>
        </authorList>
    </citation>
    <scope>NUCLEOTIDE SEQUENCE</scope>
    <source>
        <tissue evidence="1">Shoot tissue taken approximately 20 cm above the soil surface</tissue>
    </source>
</reference>